<dbReference type="AlphaFoldDB" id="A0A6L9LCY8"/>
<dbReference type="Proteomes" id="UP000474175">
    <property type="component" value="Unassembled WGS sequence"/>
</dbReference>
<dbReference type="GO" id="GO:0046872">
    <property type="term" value="F:metal ion binding"/>
    <property type="evidence" value="ECO:0007669"/>
    <property type="project" value="UniProtKB-KW"/>
</dbReference>
<dbReference type="GO" id="GO:0005737">
    <property type="term" value="C:cytoplasm"/>
    <property type="evidence" value="ECO:0007669"/>
    <property type="project" value="TreeGrafter"/>
</dbReference>
<name>A0A6L9LCY8_9BACT</name>
<dbReference type="SUPFAM" id="SSF102705">
    <property type="entry name" value="NIF3 (NGG1p interacting factor 3)-like"/>
    <property type="match status" value="1"/>
</dbReference>
<dbReference type="InterPro" id="IPR036069">
    <property type="entry name" value="DUF34/NIF3_sf"/>
</dbReference>
<dbReference type="PANTHER" id="PTHR13799:SF14">
    <property type="entry name" value="GTP CYCLOHYDROLASE 1 TYPE 2 HOMOLOG"/>
    <property type="match status" value="1"/>
</dbReference>
<gene>
    <name evidence="4" type="ORF">GK108_21370</name>
</gene>
<evidence type="ECO:0008006" key="6">
    <source>
        <dbReference type="Google" id="ProtNLM"/>
    </source>
</evidence>
<evidence type="ECO:0000313" key="4">
    <source>
        <dbReference type="EMBL" id="NDU97447.1"/>
    </source>
</evidence>
<proteinExistence type="inferred from homology"/>
<organism evidence="4 5">
    <name type="scientific">Spirosoma terrae</name>
    <dbReference type="NCBI Taxonomy" id="1968276"/>
    <lineage>
        <taxon>Bacteria</taxon>
        <taxon>Pseudomonadati</taxon>
        <taxon>Bacteroidota</taxon>
        <taxon>Cytophagia</taxon>
        <taxon>Cytophagales</taxon>
        <taxon>Cytophagaceae</taxon>
        <taxon>Spirosoma</taxon>
    </lineage>
</organism>
<dbReference type="InterPro" id="IPR002678">
    <property type="entry name" value="DUF34/NIF3"/>
</dbReference>
<keyword evidence="2 3" id="KW-0479">Metal-binding</keyword>
<protein>
    <recommendedName>
        <fullName evidence="6">NGG1p interacting factor NIF3</fullName>
    </recommendedName>
</protein>
<keyword evidence="5" id="KW-1185">Reference proteome</keyword>
<accession>A0A6L9LCY8</accession>
<feature type="binding site" evidence="3">
    <location>
        <position position="224"/>
    </location>
    <ligand>
        <name>a divalent metal cation</name>
        <dbReference type="ChEBI" id="CHEBI:60240"/>
        <label>1</label>
    </ligand>
</feature>
<sequence length="262" mass="29102">MSSQLKSLSELTNSLAAKFPLDHYPSGEQGGIYKPSNRLVARLGLVLDSWSGLSQWLTETELDALWIHRPWGIDLTTLPPDVGVIYHHHPFDDTMTIGYNPSLAGLMDAVSPLESIGYKQASGETGIMLPKRPVGMLFDISEQEFDGVLNQISRMFIGYERAEAGRCPTGYYGIRRVAVVGAMTDTLVREAHERGVDLYITGQYRKIAQKAVDESGMAVIAVGHRRSEEWGLHRLAMVINEQFPQIQTFIPTHEQNAYVVGA</sequence>
<evidence type="ECO:0000313" key="5">
    <source>
        <dbReference type="Proteomes" id="UP000474175"/>
    </source>
</evidence>
<dbReference type="Pfam" id="PF01784">
    <property type="entry name" value="DUF34_NIF3"/>
    <property type="match status" value="1"/>
</dbReference>
<evidence type="ECO:0000256" key="1">
    <source>
        <dbReference type="ARBA" id="ARBA00006964"/>
    </source>
</evidence>
<feature type="binding site" evidence="3">
    <location>
        <position position="228"/>
    </location>
    <ligand>
        <name>a divalent metal cation</name>
        <dbReference type="ChEBI" id="CHEBI:60240"/>
        <label>1</label>
    </ligand>
</feature>
<comment type="caution">
    <text evidence="4">The sequence shown here is derived from an EMBL/GenBank/DDBJ whole genome shotgun (WGS) entry which is preliminary data.</text>
</comment>
<dbReference type="PANTHER" id="PTHR13799">
    <property type="entry name" value="NGG1 INTERACTING FACTOR 3"/>
    <property type="match status" value="1"/>
</dbReference>
<evidence type="ECO:0000256" key="2">
    <source>
        <dbReference type="ARBA" id="ARBA00022723"/>
    </source>
</evidence>
<feature type="binding site" evidence="3">
    <location>
        <position position="92"/>
    </location>
    <ligand>
        <name>a divalent metal cation</name>
        <dbReference type="ChEBI" id="CHEBI:60240"/>
        <label>1</label>
    </ligand>
</feature>
<dbReference type="RefSeq" id="WP_163952896.1">
    <property type="nucleotide sequence ID" value="NZ_JAAFZH010000011.1"/>
</dbReference>
<reference evidence="4 5" key="1">
    <citation type="submission" date="2020-02" db="EMBL/GenBank/DDBJ databases">
        <title>Draft genome sequence of two Spirosoma agri KCTC 52727 and Spirosoma terrae KCTC 52035.</title>
        <authorList>
            <person name="Rojas J."/>
            <person name="Ambika Manirajan B."/>
            <person name="Suarez C."/>
            <person name="Ratering S."/>
            <person name="Schnell S."/>
        </authorList>
    </citation>
    <scope>NUCLEOTIDE SEQUENCE [LARGE SCALE GENOMIC DNA]</scope>
    <source>
        <strain evidence="4 5">KCTC 52035</strain>
    </source>
</reference>
<dbReference type="Gene3D" id="3.40.1390.30">
    <property type="entry name" value="NIF3 (NGG1p interacting factor 3)-like"/>
    <property type="match status" value="2"/>
</dbReference>
<dbReference type="EMBL" id="JAAFZH010000011">
    <property type="protein sequence ID" value="NDU97447.1"/>
    <property type="molecule type" value="Genomic_DNA"/>
</dbReference>
<comment type="similarity">
    <text evidence="1">Belongs to the GTP cyclohydrolase I type 2/NIF3 family.</text>
</comment>
<evidence type="ECO:0000256" key="3">
    <source>
        <dbReference type="PIRSR" id="PIRSR602678-1"/>
    </source>
</evidence>